<evidence type="ECO:0000313" key="8">
    <source>
        <dbReference type="EMBL" id="MFB9681731.1"/>
    </source>
</evidence>
<evidence type="ECO:0000256" key="3">
    <source>
        <dbReference type="ARBA" id="ARBA00022475"/>
    </source>
</evidence>
<dbReference type="InterPro" id="IPR014047">
    <property type="entry name" value="Chr_Tranpt_l_chain"/>
</dbReference>
<gene>
    <name evidence="8" type="primary">chrA</name>
    <name evidence="8" type="ORF">ACFFRH_40170</name>
</gene>
<dbReference type="PIRSF" id="PIRSF004810">
    <property type="entry name" value="ChrA"/>
    <property type="match status" value="1"/>
</dbReference>
<feature type="transmembrane region" description="Helical" evidence="7">
    <location>
        <begin position="229"/>
        <end position="250"/>
    </location>
</feature>
<dbReference type="Proteomes" id="UP001589610">
    <property type="component" value="Unassembled WGS sequence"/>
</dbReference>
<feature type="transmembrane region" description="Helical" evidence="7">
    <location>
        <begin position="27"/>
        <end position="47"/>
    </location>
</feature>
<keyword evidence="9" id="KW-1185">Reference proteome</keyword>
<evidence type="ECO:0000313" key="9">
    <source>
        <dbReference type="Proteomes" id="UP001589610"/>
    </source>
</evidence>
<comment type="subcellular location">
    <subcellularLocation>
        <location evidence="1">Cell membrane</location>
        <topology evidence="1">Multi-pass membrane protein</topology>
    </subcellularLocation>
</comment>
<evidence type="ECO:0000256" key="5">
    <source>
        <dbReference type="ARBA" id="ARBA00022989"/>
    </source>
</evidence>
<proteinExistence type="inferred from homology"/>
<evidence type="ECO:0000256" key="6">
    <source>
        <dbReference type="ARBA" id="ARBA00023136"/>
    </source>
</evidence>
<dbReference type="NCBIfam" id="TIGR00937">
    <property type="entry name" value="2A51"/>
    <property type="match status" value="1"/>
</dbReference>
<feature type="transmembrane region" description="Helical" evidence="7">
    <location>
        <begin position="286"/>
        <end position="315"/>
    </location>
</feature>
<organism evidence="8 9">
    <name type="scientific">Streptosporangium vulgare</name>
    <dbReference type="NCBI Taxonomy" id="46190"/>
    <lineage>
        <taxon>Bacteria</taxon>
        <taxon>Bacillati</taxon>
        <taxon>Actinomycetota</taxon>
        <taxon>Actinomycetes</taxon>
        <taxon>Streptosporangiales</taxon>
        <taxon>Streptosporangiaceae</taxon>
        <taxon>Streptosporangium</taxon>
    </lineage>
</organism>
<dbReference type="RefSeq" id="WP_386162980.1">
    <property type="nucleotide sequence ID" value="NZ_JBHMBS010000038.1"/>
</dbReference>
<feature type="transmembrane region" description="Helical" evidence="7">
    <location>
        <begin position="97"/>
        <end position="119"/>
    </location>
</feature>
<feature type="transmembrane region" description="Helical" evidence="7">
    <location>
        <begin position="158"/>
        <end position="188"/>
    </location>
</feature>
<name>A0ABV5TSA4_9ACTN</name>
<evidence type="ECO:0000256" key="1">
    <source>
        <dbReference type="ARBA" id="ARBA00004651"/>
    </source>
</evidence>
<dbReference type="PANTHER" id="PTHR33567">
    <property type="entry name" value="CHROMATE ION TRANSPORTER (EUROFUNG)"/>
    <property type="match status" value="1"/>
</dbReference>
<comment type="caution">
    <text evidence="8">The sequence shown here is derived from an EMBL/GenBank/DDBJ whole genome shotgun (WGS) entry which is preliminary data.</text>
</comment>
<dbReference type="Pfam" id="PF02417">
    <property type="entry name" value="Chromate_transp"/>
    <property type="match status" value="2"/>
</dbReference>
<feature type="transmembrane region" description="Helical" evidence="7">
    <location>
        <begin position="354"/>
        <end position="372"/>
    </location>
</feature>
<accession>A0ABV5TSA4</accession>
<dbReference type="EMBL" id="JBHMBS010000038">
    <property type="protein sequence ID" value="MFB9681731.1"/>
    <property type="molecule type" value="Genomic_DNA"/>
</dbReference>
<keyword evidence="6 7" id="KW-0472">Membrane</keyword>
<protein>
    <submittedName>
        <fullName evidence="8">Chromate efflux transporter</fullName>
    </submittedName>
</protein>
<sequence length="396" mass="41452">MADEQAVGDPADEPEGGNASWSTVREVALLFLKLGTIAFGGPAAHTAMMRDELVRRRGWVSDERFVDLMGATNLIPGPNSTELAIHLGFDRARRRGLLAAGLCFILPAALIVAALAWAYVTYGTTPAVAGLLYGIVPAVIAIIAHALLGLLGTVIKNVWFALLAVAALAAYLIGINELLVMAAGALLTAAARVFRHRQESAHGMLALPLLGLGSPLLPDPTGGQLAQLFLTMLKIGSVLYGSGYVLLAFLRGDFVERLGWITDPQLIDAVSIGQVTPGPVFTTATFIGYLVAGPIGAFLATVAIFLPSFVFVGLLTKLTDKLRSSAWTSALLDGLNVAALALMAGVSLQLGRTAIVDPLTTAIALATLALLWKTRLNNAWYIAAGAAIGLTHTLLT</sequence>
<dbReference type="PANTHER" id="PTHR33567:SF3">
    <property type="entry name" value="CHROMATE ION TRANSPORTER (EUROFUNG)"/>
    <property type="match status" value="1"/>
</dbReference>
<comment type="similarity">
    <text evidence="2">Belongs to the chromate ion transporter (CHR) (TC 2.A.51) family.</text>
</comment>
<dbReference type="InterPro" id="IPR003370">
    <property type="entry name" value="Chromate_transpt"/>
</dbReference>
<reference evidence="8 9" key="1">
    <citation type="submission" date="2024-09" db="EMBL/GenBank/DDBJ databases">
        <authorList>
            <person name="Sun Q."/>
            <person name="Mori K."/>
        </authorList>
    </citation>
    <scope>NUCLEOTIDE SEQUENCE [LARGE SCALE GENOMIC DNA]</scope>
    <source>
        <strain evidence="8 9">JCM 3028</strain>
    </source>
</reference>
<evidence type="ECO:0000256" key="2">
    <source>
        <dbReference type="ARBA" id="ARBA00005262"/>
    </source>
</evidence>
<evidence type="ECO:0000256" key="4">
    <source>
        <dbReference type="ARBA" id="ARBA00022692"/>
    </source>
</evidence>
<keyword evidence="5 7" id="KW-1133">Transmembrane helix</keyword>
<evidence type="ECO:0000256" key="7">
    <source>
        <dbReference type="SAM" id="Phobius"/>
    </source>
</evidence>
<keyword evidence="4 7" id="KW-0812">Transmembrane</keyword>
<keyword evidence="3" id="KW-1003">Cell membrane</keyword>
<feature type="transmembrane region" description="Helical" evidence="7">
    <location>
        <begin position="131"/>
        <end position="151"/>
    </location>
</feature>
<feature type="transmembrane region" description="Helical" evidence="7">
    <location>
        <begin position="327"/>
        <end position="348"/>
    </location>
</feature>